<keyword evidence="3" id="KW-1185">Reference proteome</keyword>
<feature type="coiled-coil region" evidence="1">
    <location>
        <begin position="81"/>
        <end position="154"/>
    </location>
</feature>
<dbReference type="AlphaFoldDB" id="A0AAV1E652"/>
<dbReference type="InterPro" id="IPR021042">
    <property type="entry name" value="Herpes_UL139_cytomegalovirus"/>
</dbReference>
<protein>
    <submittedName>
        <fullName evidence="2">OLC1v1015721C1</fullName>
    </submittedName>
</protein>
<dbReference type="Proteomes" id="UP001161247">
    <property type="component" value="Chromosome 8"/>
</dbReference>
<proteinExistence type="predicted"/>
<organism evidence="2 3">
    <name type="scientific">Oldenlandia corymbosa var. corymbosa</name>
    <dbReference type="NCBI Taxonomy" id="529605"/>
    <lineage>
        <taxon>Eukaryota</taxon>
        <taxon>Viridiplantae</taxon>
        <taxon>Streptophyta</taxon>
        <taxon>Embryophyta</taxon>
        <taxon>Tracheophyta</taxon>
        <taxon>Spermatophyta</taxon>
        <taxon>Magnoliopsida</taxon>
        <taxon>eudicotyledons</taxon>
        <taxon>Gunneridae</taxon>
        <taxon>Pentapetalae</taxon>
        <taxon>asterids</taxon>
        <taxon>lamiids</taxon>
        <taxon>Gentianales</taxon>
        <taxon>Rubiaceae</taxon>
        <taxon>Rubioideae</taxon>
        <taxon>Spermacoceae</taxon>
        <taxon>Hedyotis-Oldenlandia complex</taxon>
        <taxon>Oldenlandia</taxon>
    </lineage>
</organism>
<name>A0AAV1E652_OLDCO</name>
<sequence length="211" mass="24992">MALQSAFRERLDQMEHTRNQRLSLLQSEKELQINKSAVLESKACNIRLLEQRCLKLDCKIASQHLMLSSHRSELHRLDSVYSEIFQKLRTLKNEVEELNEMEKEKESYYESQKQEMENFRAQAVNHMDISQVQVEELKTRANELKLSFLKLQNSLNYSDSSEISAADRKKSELLVQKESLDKILASNYQVREQLKKQLHTILSEHDRERRK</sequence>
<keyword evidence="1" id="KW-0175">Coiled coil</keyword>
<accession>A0AAV1E652</accession>
<evidence type="ECO:0000313" key="3">
    <source>
        <dbReference type="Proteomes" id="UP001161247"/>
    </source>
</evidence>
<gene>
    <name evidence="2" type="ORF">OLC1_LOCUS21524</name>
</gene>
<dbReference type="PANTHER" id="PTHR37214">
    <property type="entry name" value="CYTOMEGALOVIRUS UL139 PROTEIN"/>
    <property type="match status" value="1"/>
</dbReference>
<evidence type="ECO:0000313" key="2">
    <source>
        <dbReference type="EMBL" id="CAI9114901.1"/>
    </source>
</evidence>
<reference evidence="2" key="1">
    <citation type="submission" date="2023-03" db="EMBL/GenBank/DDBJ databases">
        <authorList>
            <person name="Julca I."/>
        </authorList>
    </citation>
    <scope>NUCLEOTIDE SEQUENCE</scope>
</reference>
<dbReference type="PANTHER" id="PTHR37214:SF2">
    <property type="entry name" value="CYTOMEGALOVIRUS UL139 PROTEIN"/>
    <property type="match status" value="1"/>
</dbReference>
<dbReference type="EMBL" id="OX459125">
    <property type="protein sequence ID" value="CAI9114901.1"/>
    <property type="molecule type" value="Genomic_DNA"/>
</dbReference>
<evidence type="ECO:0000256" key="1">
    <source>
        <dbReference type="SAM" id="Coils"/>
    </source>
</evidence>
<dbReference type="Pfam" id="PF12507">
    <property type="entry name" value="HCMV_UL139"/>
    <property type="match status" value="1"/>
</dbReference>